<dbReference type="GO" id="GO:0006412">
    <property type="term" value="P:translation"/>
    <property type="evidence" value="ECO:0007669"/>
    <property type="project" value="UniProtKB-UniRule"/>
</dbReference>
<dbReference type="PANTHER" id="PTHR11560">
    <property type="entry name" value="39S RIBOSOMAL PROTEIN L10, MITOCHONDRIAL"/>
    <property type="match status" value="1"/>
</dbReference>
<dbReference type="AlphaFoldDB" id="A0A1M6XFT9"/>
<dbReference type="NCBIfam" id="NF000955">
    <property type="entry name" value="PRK00099.1-1"/>
    <property type="match status" value="1"/>
</dbReference>
<sequence length="176" mass="18820">MPLTRAQKAAILEEIRAKLESAPVIYLTDYMGLNVAQITDLRRRFREAGVEFKVVKNTLLRIALEQRGGYEALLPVLNGPTAVALSEEPAAPARVIKKFIEEQGVELPRLKAAYIDGAVYGADALDTLAALKSKDELIADIMGLLLAPAQNVLGALQGPGQTLAACVQAVAEKEAA</sequence>
<name>A0A1M6XFT9_9BACT</name>
<evidence type="ECO:0000256" key="5">
    <source>
        <dbReference type="ARBA" id="ARBA00035202"/>
    </source>
</evidence>
<dbReference type="OrthoDB" id="1523686at2"/>
<dbReference type="InterPro" id="IPR001790">
    <property type="entry name" value="Ribosomal_uL10"/>
</dbReference>
<evidence type="ECO:0000256" key="3">
    <source>
        <dbReference type="ARBA" id="ARBA00022980"/>
    </source>
</evidence>
<comment type="similarity">
    <text evidence="2 6">Belongs to the universal ribosomal protein uL10 family.</text>
</comment>
<reference evidence="8" key="1">
    <citation type="submission" date="2016-11" db="EMBL/GenBank/DDBJ databases">
        <authorList>
            <person name="Varghese N."/>
            <person name="Submissions S."/>
        </authorList>
    </citation>
    <scope>NUCLEOTIDE SEQUENCE [LARGE SCALE GENOMIC DNA]</scope>
    <source>
        <strain evidence="8">DSM 22212</strain>
    </source>
</reference>
<evidence type="ECO:0000313" key="7">
    <source>
        <dbReference type="EMBL" id="SHL04837.1"/>
    </source>
</evidence>
<comment type="function">
    <text evidence="1 6">Forms part of the ribosomal stalk, playing a central role in the interaction of the ribosome with GTP-bound translation factors.</text>
</comment>
<dbReference type="RefSeq" id="WP_072716394.1">
    <property type="nucleotide sequence ID" value="NZ_FRAU01000011.1"/>
</dbReference>
<dbReference type="PROSITE" id="PS01109">
    <property type="entry name" value="RIBOSOMAL_L10"/>
    <property type="match status" value="1"/>
</dbReference>
<evidence type="ECO:0000313" key="8">
    <source>
        <dbReference type="Proteomes" id="UP000185812"/>
    </source>
</evidence>
<dbReference type="Gene3D" id="3.30.70.1730">
    <property type="match status" value="1"/>
</dbReference>
<keyword evidence="6" id="KW-0694">RNA-binding</keyword>
<protein>
    <recommendedName>
        <fullName evidence="5 6">Large ribosomal subunit protein uL10</fullName>
    </recommendedName>
</protein>
<dbReference type="GO" id="GO:0003735">
    <property type="term" value="F:structural constituent of ribosome"/>
    <property type="evidence" value="ECO:0007669"/>
    <property type="project" value="InterPro"/>
</dbReference>
<dbReference type="GO" id="GO:0070180">
    <property type="term" value="F:large ribosomal subunit rRNA binding"/>
    <property type="evidence" value="ECO:0007669"/>
    <property type="project" value="UniProtKB-UniRule"/>
</dbReference>
<dbReference type="Pfam" id="PF00466">
    <property type="entry name" value="Ribosomal_L10"/>
    <property type="match status" value="1"/>
</dbReference>
<organism evidence="7 8">
    <name type="scientific">Rhodothermus profundi</name>
    <dbReference type="NCBI Taxonomy" id="633813"/>
    <lineage>
        <taxon>Bacteria</taxon>
        <taxon>Pseudomonadati</taxon>
        <taxon>Rhodothermota</taxon>
        <taxon>Rhodothermia</taxon>
        <taxon>Rhodothermales</taxon>
        <taxon>Rhodothermaceae</taxon>
        <taxon>Rhodothermus</taxon>
    </lineage>
</organism>
<keyword evidence="4 6" id="KW-0687">Ribonucleoprotein</keyword>
<keyword evidence="6" id="KW-0699">rRNA-binding</keyword>
<dbReference type="GO" id="GO:0015934">
    <property type="term" value="C:large ribosomal subunit"/>
    <property type="evidence" value="ECO:0007669"/>
    <property type="project" value="InterPro"/>
</dbReference>
<dbReference type="Gene3D" id="6.10.250.290">
    <property type="match status" value="1"/>
</dbReference>
<proteinExistence type="inferred from homology"/>
<keyword evidence="8" id="KW-1185">Reference proteome</keyword>
<dbReference type="CDD" id="cd05797">
    <property type="entry name" value="Ribosomal_L10"/>
    <property type="match status" value="1"/>
</dbReference>
<dbReference type="SUPFAM" id="SSF160369">
    <property type="entry name" value="Ribosomal protein L10-like"/>
    <property type="match status" value="1"/>
</dbReference>
<evidence type="ECO:0000256" key="2">
    <source>
        <dbReference type="ARBA" id="ARBA00008889"/>
    </source>
</evidence>
<keyword evidence="3 6" id="KW-0689">Ribosomal protein</keyword>
<dbReference type="InterPro" id="IPR047865">
    <property type="entry name" value="Ribosomal_uL10_bac_type"/>
</dbReference>
<evidence type="ECO:0000256" key="6">
    <source>
        <dbReference type="HAMAP-Rule" id="MF_00362"/>
    </source>
</evidence>
<dbReference type="InterPro" id="IPR002363">
    <property type="entry name" value="Ribosomal_uL10_CS_bac"/>
</dbReference>
<dbReference type="InterPro" id="IPR043141">
    <property type="entry name" value="Ribosomal_uL10-like_sf"/>
</dbReference>
<evidence type="ECO:0000256" key="4">
    <source>
        <dbReference type="ARBA" id="ARBA00023274"/>
    </source>
</evidence>
<dbReference type="STRING" id="633813.SAMN04488087_2588"/>
<dbReference type="InterPro" id="IPR022973">
    <property type="entry name" value="Ribosomal_uL10_bac"/>
</dbReference>
<dbReference type="Proteomes" id="UP000185812">
    <property type="component" value="Unassembled WGS sequence"/>
</dbReference>
<dbReference type="EMBL" id="FRAU01000011">
    <property type="protein sequence ID" value="SHL04837.1"/>
    <property type="molecule type" value="Genomic_DNA"/>
</dbReference>
<accession>A0A1M6XFT9</accession>
<evidence type="ECO:0000256" key="1">
    <source>
        <dbReference type="ARBA" id="ARBA00002633"/>
    </source>
</evidence>
<comment type="subunit">
    <text evidence="6">Part of the ribosomal stalk of the 50S ribosomal subunit. The N-terminus interacts with L11 and the large rRNA to form the base of the stalk. The C-terminus forms an elongated spine to which L12 dimers bind in a sequential fashion forming a multimeric L10(L12)X complex.</text>
</comment>
<gene>
    <name evidence="6" type="primary">rplJ</name>
    <name evidence="7" type="ORF">SAMN04488087_2588</name>
</gene>
<dbReference type="HAMAP" id="MF_00362">
    <property type="entry name" value="Ribosomal_uL10"/>
    <property type="match status" value="1"/>
</dbReference>